<dbReference type="InterPro" id="IPR038694">
    <property type="entry name" value="DUF427_sf"/>
</dbReference>
<organism evidence="2 3">
    <name type="scientific">Nostocoides veronense</name>
    <dbReference type="NCBI Taxonomy" id="330836"/>
    <lineage>
        <taxon>Bacteria</taxon>
        <taxon>Bacillati</taxon>
        <taxon>Actinomycetota</taxon>
        <taxon>Actinomycetes</taxon>
        <taxon>Micrococcales</taxon>
        <taxon>Intrasporangiaceae</taxon>
        <taxon>Nostocoides</taxon>
    </lineage>
</organism>
<dbReference type="InterPro" id="IPR007361">
    <property type="entry name" value="DUF427"/>
</dbReference>
<comment type="caution">
    <text evidence="2">The sequence shown here is derived from an EMBL/GenBank/DDBJ whole genome shotgun (WGS) entry which is preliminary data.</text>
</comment>
<name>A0ABN2LCT5_9MICO</name>
<dbReference type="PANTHER" id="PTHR43058:SF1">
    <property type="entry name" value="DUF427 DOMAIN-CONTAINING PROTEIN"/>
    <property type="match status" value="1"/>
</dbReference>
<dbReference type="Proteomes" id="UP001499938">
    <property type="component" value="Unassembled WGS sequence"/>
</dbReference>
<evidence type="ECO:0000313" key="2">
    <source>
        <dbReference type="EMBL" id="GAA1781480.1"/>
    </source>
</evidence>
<dbReference type="Gene3D" id="2.170.150.40">
    <property type="entry name" value="Domain of unknown function (DUF427)"/>
    <property type="match status" value="1"/>
</dbReference>
<proteinExistence type="predicted"/>
<sequence>MSEATESVWDYPRPPAVRRVSREVRVVLGGQVVVETDDVVEVLETSHPPTLYLPRSAFATGVLVPVTGSSWCEFKGKASYADVVAGAVTAPRAAWWYAAPAAGYEALRDRVSLYPGRMDECTVDGERVTAQPGDFYGGWITSRVTGPFKGAPGTLGW</sequence>
<reference evidence="2 3" key="1">
    <citation type="journal article" date="2019" name="Int. J. Syst. Evol. Microbiol.">
        <title>The Global Catalogue of Microorganisms (GCM) 10K type strain sequencing project: providing services to taxonomists for standard genome sequencing and annotation.</title>
        <authorList>
            <consortium name="The Broad Institute Genomics Platform"/>
            <consortium name="The Broad Institute Genome Sequencing Center for Infectious Disease"/>
            <person name="Wu L."/>
            <person name="Ma J."/>
        </authorList>
    </citation>
    <scope>NUCLEOTIDE SEQUENCE [LARGE SCALE GENOMIC DNA]</scope>
    <source>
        <strain evidence="2 3">JCM 15592</strain>
    </source>
</reference>
<protein>
    <submittedName>
        <fullName evidence="2">DUF427 domain-containing protein</fullName>
    </submittedName>
</protein>
<dbReference type="EMBL" id="BAAAPO010000006">
    <property type="protein sequence ID" value="GAA1781480.1"/>
    <property type="molecule type" value="Genomic_DNA"/>
</dbReference>
<evidence type="ECO:0000259" key="1">
    <source>
        <dbReference type="Pfam" id="PF04248"/>
    </source>
</evidence>
<feature type="domain" description="DUF427" evidence="1">
    <location>
        <begin position="24"/>
        <end position="115"/>
    </location>
</feature>
<dbReference type="Pfam" id="PF04248">
    <property type="entry name" value="NTP_transf_9"/>
    <property type="match status" value="1"/>
</dbReference>
<dbReference type="RefSeq" id="WP_344080384.1">
    <property type="nucleotide sequence ID" value="NZ_BAAAPO010000006.1"/>
</dbReference>
<dbReference type="PANTHER" id="PTHR43058">
    <property type="entry name" value="SLR0655 PROTEIN"/>
    <property type="match status" value="1"/>
</dbReference>
<gene>
    <name evidence="2" type="ORF">GCM10009811_03570</name>
</gene>
<evidence type="ECO:0000313" key="3">
    <source>
        <dbReference type="Proteomes" id="UP001499938"/>
    </source>
</evidence>
<accession>A0ABN2LCT5</accession>
<keyword evidence="3" id="KW-1185">Reference proteome</keyword>